<dbReference type="EMBL" id="LR787186">
    <property type="protein sequence ID" value="CAB3263048.1"/>
    <property type="molecule type" value="mRNA"/>
</dbReference>
<gene>
    <name evidence="2" type="primary">LOC100187089</name>
</gene>
<feature type="region of interest" description="Disordered" evidence="1">
    <location>
        <begin position="1"/>
        <end position="43"/>
    </location>
</feature>
<name>A0A6F9DJ85_9ASCI</name>
<feature type="region of interest" description="Disordered" evidence="1">
    <location>
        <begin position="97"/>
        <end position="196"/>
    </location>
</feature>
<feature type="compositionally biased region" description="Polar residues" evidence="1">
    <location>
        <begin position="149"/>
        <end position="173"/>
    </location>
</feature>
<protein>
    <submittedName>
        <fullName evidence="2">Uncharacterized protein LOC100187089</fullName>
    </submittedName>
</protein>
<evidence type="ECO:0000256" key="1">
    <source>
        <dbReference type="SAM" id="MobiDB-lite"/>
    </source>
</evidence>
<feature type="compositionally biased region" description="Low complexity" evidence="1">
    <location>
        <begin position="119"/>
        <end position="129"/>
    </location>
</feature>
<proteinExistence type="evidence at transcript level"/>
<accession>A0A6F9DJ85</accession>
<organism evidence="2">
    <name type="scientific">Phallusia mammillata</name>
    <dbReference type="NCBI Taxonomy" id="59560"/>
    <lineage>
        <taxon>Eukaryota</taxon>
        <taxon>Metazoa</taxon>
        <taxon>Chordata</taxon>
        <taxon>Tunicata</taxon>
        <taxon>Ascidiacea</taxon>
        <taxon>Phlebobranchia</taxon>
        <taxon>Ascidiidae</taxon>
        <taxon>Phallusia</taxon>
    </lineage>
</organism>
<sequence length="196" mass="21946">MKEENEINKGGGVKKFRYVGPTKKETLPQQWSQEPSNINGFSFGKPKSSSLDLDSVWSIKRNVTVSQTSLQSRGMNNFNRNDATNLGNTFYSRHKTVVPKSVQPSESKSHKPKMWMRGSAHSVSNASSSPQNDPMKDADDDEFDFDLLSPSTNKWQSQTHGQRNSLKNSTSAPKKTFGGGGNRYSDKYNSSSYFDF</sequence>
<evidence type="ECO:0000313" key="2">
    <source>
        <dbReference type="EMBL" id="CAB3263048.1"/>
    </source>
</evidence>
<reference evidence="2" key="1">
    <citation type="submission" date="2020-04" db="EMBL/GenBank/DDBJ databases">
        <authorList>
            <person name="Neveu A P."/>
        </authorList>
    </citation>
    <scope>NUCLEOTIDE SEQUENCE</scope>
    <source>
        <tissue evidence="2">Whole embryo</tissue>
    </source>
</reference>
<feature type="compositionally biased region" description="Polar residues" evidence="1">
    <location>
        <begin position="27"/>
        <end position="40"/>
    </location>
</feature>
<dbReference type="AlphaFoldDB" id="A0A6F9DJ85"/>
<feature type="compositionally biased region" description="Polar residues" evidence="1">
    <location>
        <begin position="187"/>
        <end position="196"/>
    </location>
</feature>